<keyword evidence="3" id="KW-1185">Reference proteome</keyword>
<name>A0A176WLV9_MARPO</name>
<dbReference type="Proteomes" id="UP000077202">
    <property type="component" value="Unassembled WGS sequence"/>
</dbReference>
<comment type="caution">
    <text evidence="2">The sequence shown here is derived from an EMBL/GenBank/DDBJ whole genome shotgun (WGS) entry which is preliminary data.</text>
</comment>
<feature type="region of interest" description="Disordered" evidence="1">
    <location>
        <begin position="1"/>
        <end position="56"/>
    </location>
</feature>
<organism evidence="2 3">
    <name type="scientific">Marchantia polymorpha subsp. ruderalis</name>
    <dbReference type="NCBI Taxonomy" id="1480154"/>
    <lineage>
        <taxon>Eukaryota</taxon>
        <taxon>Viridiplantae</taxon>
        <taxon>Streptophyta</taxon>
        <taxon>Embryophyta</taxon>
        <taxon>Marchantiophyta</taxon>
        <taxon>Marchantiopsida</taxon>
        <taxon>Marchantiidae</taxon>
        <taxon>Marchantiales</taxon>
        <taxon>Marchantiaceae</taxon>
        <taxon>Marchantia</taxon>
    </lineage>
</organism>
<accession>A0A176WLV9</accession>
<dbReference type="AlphaFoldDB" id="A0A176WLV9"/>
<evidence type="ECO:0000313" key="3">
    <source>
        <dbReference type="Proteomes" id="UP000077202"/>
    </source>
</evidence>
<feature type="region of interest" description="Disordered" evidence="1">
    <location>
        <begin position="110"/>
        <end position="130"/>
    </location>
</feature>
<feature type="compositionally biased region" description="Polar residues" evidence="1">
    <location>
        <begin position="10"/>
        <end position="23"/>
    </location>
</feature>
<reference evidence="2" key="1">
    <citation type="submission" date="2016-03" db="EMBL/GenBank/DDBJ databases">
        <title>Mechanisms controlling the formation of the plant cell surface in tip-growing cells are functionally conserved among land plants.</title>
        <authorList>
            <person name="Honkanen S."/>
            <person name="Jones V.A."/>
            <person name="Morieri G."/>
            <person name="Champion C."/>
            <person name="Hetherington A.J."/>
            <person name="Kelly S."/>
            <person name="Saint-Marcoux D."/>
            <person name="Proust H."/>
            <person name="Prescott H."/>
            <person name="Dolan L."/>
        </authorList>
    </citation>
    <scope>NUCLEOTIDE SEQUENCE [LARGE SCALE GENOMIC DNA]</scope>
    <source>
        <tissue evidence="2">Whole gametophyte</tissue>
    </source>
</reference>
<evidence type="ECO:0000313" key="2">
    <source>
        <dbReference type="EMBL" id="OAE33236.1"/>
    </source>
</evidence>
<proteinExistence type="predicted"/>
<feature type="compositionally biased region" description="Basic and acidic residues" evidence="1">
    <location>
        <begin position="37"/>
        <end position="49"/>
    </location>
</feature>
<gene>
    <name evidence="2" type="ORF">AXG93_3105s1440</name>
</gene>
<protein>
    <submittedName>
        <fullName evidence="2">Uncharacterized protein</fullName>
    </submittedName>
</protein>
<dbReference type="EMBL" id="LVLJ01000678">
    <property type="protein sequence ID" value="OAE33236.1"/>
    <property type="molecule type" value="Genomic_DNA"/>
</dbReference>
<sequence length="166" mass="18199">MCFASEQVPFDNSTSGQEPSAQRTLDEMPLAQAQLEKSVKDEGRKEETRVPSAQSPLAVVDLVGEAELPEAKSPTALDILAWSGVAVTAAEATQPNSRESSRISVAIEILDSEDEEDESSSEEQEVESVQEVCEKNDSVLVKTEVWQEVLQADLTVEFSWIYVIQP</sequence>
<feature type="compositionally biased region" description="Acidic residues" evidence="1">
    <location>
        <begin position="110"/>
        <end position="128"/>
    </location>
</feature>
<evidence type="ECO:0000256" key="1">
    <source>
        <dbReference type="SAM" id="MobiDB-lite"/>
    </source>
</evidence>